<accession>A0ABS5JXJ5</accession>
<reference evidence="1 2" key="1">
    <citation type="journal article" date="2015" name="Int. J. Syst. Evol. Microbiol.">
        <title>Carboxylicivirga linearis sp. nov., isolated from a sea cucumber culture pond.</title>
        <authorList>
            <person name="Wang F.Q."/>
            <person name="Zhou Y.X."/>
            <person name="Lin X.Z."/>
            <person name="Chen G.J."/>
            <person name="Du Z.J."/>
        </authorList>
    </citation>
    <scope>NUCLEOTIDE SEQUENCE [LARGE SCALE GENOMIC DNA]</scope>
    <source>
        <strain evidence="1 2">FB218</strain>
    </source>
</reference>
<organism evidence="1 2">
    <name type="scientific">Carboxylicivirga linearis</name>
    <dbReference type="NCBI Taxonomy" id="1628157"/>
    <lineage>
        <taxon>Bacteria</taxon>
        <taxon>Pseudomonadati</taxon>
        <taxon>Bacteroidota</taxon>
        <taxon>Bacteroidia</taxon>
        <taxon>Marinilabiliales</taxon>
        <taxon>Marinilabiliaceae</taxon>
        <taxon>Carboxylicivirga</taxon>
    </lineage>
</organism>
<dbReference type="Proteomes" id="UP000708576">
    <property type="component" value="Unassembled WGS sequence"/>
</dbReference>
<keyword evidence="2" id="KW-1185">Reference proteome</keyword>
<evidence type="ECO:0000313" key="2">
    <source>
        <dbReference type="Proteomes" id="UP000708576"/>
    </source>
</evidence>
<evidence type="ECO:0000313" key="1">
    <source>
        <dbReference type="EMBL" id="MBS2099614.1"/>
    </source>
</evidence>
<dbReference type="EMBL" id="JAGUCO010000012">
    <property type="protein sequence ID" value="MBS2099614.1"/>
    <property type="molecule type" value="Genomic_DNA"/>
</dbReference>
<protein>
    <submittedName>
        <fullName evidence="1">Uncharacterized protein</fullName>
    </submittedName>
</protein>
<name>A0ABS5JXJ5_9BACT</name>
<comment type="caution">
    <text evidence="1">The sequence shown here is derived from an EMBL/GenBank/DDBJ whole genome shotgun (WGS) entry which is preliminary data.</text>
</comment>
<dbReference type="RefSeq" id="WP_212216855.1">
    <property type="nucleotide sequence ID" value="NZ_JAGUCO010000012.1"/>
</dbReference>
<proteinExistence type="predicted"/>
<gene>
    <name evidence="1" type="ORF">KEM10_15065</name>
</gene>
<sequence>MVKKDLNDLKNLTDKELLDLIEDTRVKQGDLIIRLKRELKLRKELEKLSNPVSFSKQQNEPNKKTNYLKLSISLLIISSIVSYYTFRDPNAEYSKRTIGTINELVELTTYSQSFRGMSHILLGYIAKYNYQVDSINYGGQTFIKSNVKNSHRIKEIKKNLGVKKFVIRYKDNEPDRSVLDLDKIILDD</sequence>